<gene>
    <name evidence="2" type="primary">LOC102800917</name>
</gene>
<accession>A0ABM0M2R4</accession>
<proteinExistence type="predicted"/>
<reference evidence="2" key="1">
    <citation type="submission" date="2025-08" db="UniProtKB">
        <authorList>
            <consortium name="RefSeq"/>
        </authorList>
    </citation>
    <scope>IDENTIFICATION</scope>
    <source>
        <tissue evidence="2">Testes</tissue>
    </source>
</reference>
<dbReference type="CDD" id="cd00742">
    <property type="entry name" value="FABP"/>
    <property type="match status" value="1"/>
</dbReference>
<protein>
    <submittedName>
        <fullName evidence="2">Fatty acid-binding protein, liver-like</fullName>
    </submittedName>
</protein>
<dbReference type="RefSeq" id="XP_006814305.1">
    <property type="nucleotide sequence ID" value="XM_006814242.1"/>
</dbReference>
<name>A0ABM0M2R4_SACKO</name>
<evidence type="ECO:0000313" key="1">
    <source>
        <dbReference type="Proteomes" id="UP000694865"/>
    </source>
</evidence>
<keyword evidence="1" id="KW-1185">Reference proteome</keyword>
<dbReference type="SUPFAM" id="SSF50814">
    <property type="entry name" value="Lipocalins"/>
    <property type="match status" value="1"/>
</dbReference>
<dbReference type="Proteomes" id="UP000694865">
    <property type="component" value="Unplaced"/>
</dbReference>
<organism evidence="1 2">
    <name type="scientific">Saccoglossus kowalevskii</name>
    <name type="common">Acorn worm</name>
    <dbReference type="NCBI Taxonomy" id="10224"/>
    <lineage>
        <taxon>Eukaryota</taxon>
        <taxon>Metazoa</taxon>
        <taxon>Hemichordata</taxon>
        <taxon>Enteropneusta</taxon>
        <taxon>Harrimaniidae</taxon>
        <taxon>Saccoglossus</taxon>
    </lineage>
</organism>
<dbReference type="Pfam" id="PF14651">
    <property type="entry name" value="Lipocalin_7"/>
    <property type="match status" value="1"/>
</dbReference>
<sequence length="132" mass="14898">MAFAGKWAFVRNEKMREFAIAAGAPEDKVDKMIDVPITVDCKKDGDFYTMTFTGPEKSIVQKFKSDAEFTEEIGPFGKKRQAIAKVDGDKMAIRGVNEGEAVEKREIIGDEMIFTFVKPGIPFMAKRYFKRA</sequence>
<dbReference type="GeneID" id="102800917"/>
<dbReference type="InterPro" id="IPR012674">
    <property type="entry name" value="Calycin"/>
</dbReference>
<dbReference type="Gene3D" id="2.40.128.20">
    <property type="match status" value="1"/>
</dbReference>
<evidence type="ECO:0000313" key="2">
    <source>
        <dbReference type="RefSeq" id="XP_006814305.1"/>
    </source>
</evidence>